<evidence type="ECO:0000256" key="3">
    <source>
        <dbReference type="ARBA" id="ARBA00022801"/>
    </source>
</evidence>
<dbReference type="CDD" id="cd00540">
    <property type="entry name" value="AAG"/>
    <property type="match status" value="1"/>
</dbReference>
<dbReference type="InterPro" id="IPR011034">
    <property type="entry name" value="Formyl_transferase-like_C_sf"/>
</dbReference>
<evidence type="ECO:0000256" key="2">
    <source>
        <dbReference type="ARBA" id="ARBA00022763"/>
    </source>
</evidence>
<dbReference type="PANTHER" id="PTHR10429">
    <property type="entry name" value="DNA-3-METHYLADENINE GLYCOSYLASE"/>
    <property type="match status" value="1"/>
</dbReference>
<evidence type="ECO:0000256" key="5">
    <source>
        <dbReference type="HAMAP-Rule" id="MF_00527"/>
    </source>
</evidence>
<protein>
    <recommendedName>
        <fullName evidence="5">Putative 3-methyladenine DNA glycosylase</fullName>
        <ecNumber evidence="5">3.2.2.-</ecNumber>
    </recommendedName>
</protein>
<keyword evidence="4 5" id="KW-0234">DNA repair</keyword>
<evidence type="ECO:0000313" key="7">
    <source>
        <dbReference type="Proteomes" id="UP000831787"/>
    </source>
</evidence>
<dbReference type="PANTHER" id="PTHR10429:SF0">
    <property type="entry name" value="DNA-3-METHYLADENINE GLYCOSYLASE"/>
    <property type="match status" value="1"/>
</dbReference>
<keyword evidence="7" id="KW-1185">Reference proteome</keyword>
<reference evidence="6 7" key="1">
    <citation type="submission" date="2022-04" db="EMBL/GenBank/DDBJ databases">
        <title>Halobacillus sp. isolated from saltern.</title>
        <authorList>
            <person name="Won M."/>
            <person name="Lee C.-M."/>
            <person name="Woen H.-Y."/>
            <person name="Kwon S.-W."/>
        </authorList>
    </citation>
    <scope>NUCLEOTIDE SEQUENCE [LARGE SCALE GENOMIC DNA]</scope>
    <source>
        <strain evidence="6 7">SSBR10-3</strain>
    </source>
</reference>
<dbReference type="SUPFAM" id="SSF50486">
    <property type="entry name" value="FMT C-terminal domain-like"/>
    <property type="match status" value="1"/>
</dbReference>
<dbReference type="InterPro" id="IPR036995">
    <property type="entry name" value="MPG_sf"/>
</dbReference>
<evidence type="ECO:0000256" key="4">
    <source>
        <dbReference type="ARBA" id="ARBA00023204"/>
    </source>
</evidence>
<dbReference type="Pfam" id="PF02245">
    <property type="entry name" value="Pur_DNA_glyco"/>
    <property type="match status" value="1"/>
</dbReference>
<dbReference type="RefSeq" id="WP_244710339.1">
    <property type="nucleotide sequence ID" value="NZ_CP095073.1"/>
</dbReference>
<dbReference type="NCBIfam" id="NF002002">
    <property type="entry name" value="PRK00802.1-2"/>
    <property type="match status" value="1"/>
</dbReference>
<proteinExistence type="inferred from homology"/>
<evidence type="ECO:0000256" key="1">
    <source>
        <dbReference type="ARBA" id="ARBA00009232"/>
    </source>
</evidence>
<dbReference type="InterPro" id="IPR003180">
    <property type="entry name" value="MPG"/>
</dbReference>
<dbReference type="EC" id="3.2.2.-" evidence="5"/>
<sequence>MTTLPLKFYQQPTLELAKSLLGCKLVKETAEGVASGFIVETEAYIGPNDQAAHSFNNRRTKRTEIMFGAAGLTYTYVMHTHCLFNVVSGPEGLPEAVLVRAVEPVQGLELMQTRRNNRKKKEWTNGPGKLTKALGIQREDYGHNLTQKPLYIQKGIQPSHVSHGKRIGIDNSGEARHYPWRFWVTDNPYVSR</sequence>
<comment type="similarity">
    <text evidence="1 5">Belongs to the DNA glycosylase MPG family.</text>
</comment>
<dbReference type="NCBIfam" id="TIGR00567">
    <property type="entry name" value="3mg"/>
    <property type="match status" value="1"/>
</dbReference>
<dbReference type="Proteomes" id="UP000831787">
    <property type="component" value="Chromosome"/>
</dbReference>
<dbReference type="EMBL" id="CP095073">
    <property type="protein sequence ID" value="UOQ44406.1"/>
    <property type="molecule type" value="Genomic_DNA"/>
</dbReference>
<dbReference type="GO" id="GO:0016798">
    <property type="term" value="F:hydrolase activity, acting on glycosyl bonds"/>
    <property type="evidence" value="ECO:0007669"/>
    <property type="project" value="UniProtKB-KW"/>
</dbReference>
<gene>
    <name evidence="6" type="ORF">MUN89_21710</name>
</gene>
<organism evidence="6 7">
    <name type="scientific">Halobacillus salinarum</name>
    <dbReference type="NCBI Taxonomy" id="2932257"/>
    <lineage>
        <taxon>Bacteria</taxon>
        <taxon>Bacillati</taxon>
        <taxon>Bacillota</taxon>
        <taxon>Bacilli</taxon>
        <taxon>Bacillales</taxon>
        <taxon>Bacillaceae</taxon>
        <taxon>Halobacillus</taxon>
    </lineage>
</organism>
<evidence type="ECO:0000313" key="6">
    <source>
        <dbReference type="EMBL" id="UOQ44406.1"/>
    </source>
</evidence>
<name>A0ABY4EIU2_9BACI</name>
<keyword evidence="6" id="KW-0326">Glycosidase</keyword>
<dbReference type="Gene3D" id="3.10.300.10">
    <property type="entry name" value="Methylpurine-DNA glycosylase (MPG)"/>
    <property type="match status" value="1"/>
</dbReference>
<keyword evidence="3 5" id="KW-0378">Hydrolase</keyword>
<dbReference type="HAMAP" id="MF_00527">
    <property type="entry name" value="3MGH"/>
    <property type="match status" value="1"/>
</dbReference>
<keyword evidence="2 5" id="KW-0227">DNA damage</keyword>
<accession>A0ABY4EIU2</accession>